<comment type="caution">
    <text evidence="1">The sequence shown here is derived from an EMBL/GenBank/DDBJ whole genome shotgun (WGS) entry which is preliminary data.</text>
</comment>
<dbReference type="SUPFAM" id="SSF53335">
    <property type="entry name" value="S-adenosyl-L-methionine-dependent methyltransferases"/>
    <property type="match status" value="1"/>
</dbReference>
<proteinExistence type="predicted"/>
<gene>
    <name evidence="1" type="ORF">ACFQJ4_13675</name>
</gene>
<keyword evidence="1" id="KW-0489">Methyltransferase</keyword>
<dbReference type="GO" id="GO:0008168">
    <property type="term" value="F:methyltransferase activity"/>
    <property type="evidence" value="ECO:0007669"/>
    <property type="project" value="UniProtKB-KW"/>
</dbReference>
<dbReference type="Proteomes" id="UP001596398">
    <property type="component" value="Unassembled WGS sequence"/>
</dbReference>
<accession>A0ABD5ZSB9</accession>
<dbReference type="InterPro" id="IPR029063">
    <property type="entry name" value="SAM-dependent_MTases_sf"/>
</dbReference>
<dbReference type="AlphaFoldDB" id="A0ABD5ZSB9"/>
<name>A0ABD5ZSB9_9EURY</name>
<dbReference type="EMBL" id="JBHTAP010000001">
    <property type="protein sequence ID" value="MFC7236363.1"/>
    <property type="molecule type" value="Genomic_DNA"/>
</dbReference>
<dbReference type="Gene3D" id="3.40.50.150">
    <property type="entry name" value="Vaccinia Virus protein VP39"/>
    <property type="match status" value="1"/>
</dbReference>
<reference evidence="1 2" key="1">
    <citation type="journal article" date="2019" name="Int. J. Syst. Evol. Microbiol.">
        <title>The Global Catalogue of Microorganisms (GCM) 10K type strain sequencing project: providing services to taxonomists for standard genome sequencing and annotation.</title>
        <authorList>
            <consortium name="The Broad Institute Genomics Platform"/>
            <consortium name="The Broad Institute Genome Sequencing Center for Infectious Disease"/>
            <person name="Wu L."/>
            <person name="Ma J."/>
        </authorList>
    </citation>
    <scope>NUCLEOTIDE SEQUENCE [LARGE SCALE GENOMIC DNA]</scope>
    <source>
        <strain evidence="1 2">DT85</strain>
    </source>
</reference>
<organism evidence="1 2">
    <name type="scientific">Halosegnis marinus</name>
    <dbReference type="NCBI Taxonomy" id="3034023"/>
    <lineage>
        <taxon>Archaea</taxon>
        <taxon>Methanobacteriati</taxon>
        <taxon>Methanobacteriota</taxon>
        <taxon>Stenosarchaea group</taxon>
        <taxon>Halobacteria</taxon>
        <taxon>Halobacteriales</taxon>
        <taxon>Natronomonadaceae</taxon>
        <taxon>Halosegnis</taxon>
    </lineage>
</organism>
<protein>
    <submittedName>
        <fullName evidence="1">Class I SAM-dependent methyltransferase</fullName>
    </submittedName>
</protein>
<sequence>MTDDAFEVEEEFLLIGRTYAEYAAMFGLDSPAGPVLDCGSGVGSFVAEARECGVAAVGADPAYTADRATLRERAADARARNTEQLREKRDAFVWDFYGDPATRADYLRRANERFLADYPAGPYVAAGLPALPFRDGAFGLALSANLLFLYDDRLSLEFHVDALSELARVADEARVFPLASLDRTRSEYVEPCLARLRERGHDPALREVDYEFQPGATTTLVV</sequence>
<keyword evidence="1" id="KW-0808">Transferase</keyword>
<dbReference type="GO" id="GO:0032259">
    <property type="term" value="P:methylation"/>
    <property type="evidence" value="ECO:0007669"/>
    <property type="project" value="UniProtKB-KW"/>
</dbReference>
<dbReference type="RefSeq" id="WP_276234520.1">
    <property type="nucleotide sequence ID" value="NZ_CP119802.1"/>
</dbReference>
<evidence type="ECO:0000313" key="1">
    <source>
        <dbReference type="EMBL" id="MFC7236363.1"/>
    </source>
</evidence>
<dbReference type="GeneID" id="79268080"/>
<evidence type="ECO:0000313" key="2">
    <source>
        <dbReference type="Proteomes" id="UP001596398"/>
    </source>
</evidence>
<keyword evidence="2" id="KW-1185">Reference proteome</keyword>